<keyword evidence="3" id="KW-1185">Reference proteome</keyword>
<comment type="caution">
    <text evidence="2">The sequence shown here is derived from an EMBL/GenBank/DDBJ whole genome shotgun (WGS) entry which is preliminary data.</text>
</comment>
<gene>
    <name evidence="2" type="ORF">F4554_001766</name>
</gene>
<evidence type="ECO:0000313" key="2">
    <source>
        <dbReference type="EMBL" id="NYH89128.1"/>
    </source>
</evidence>
<protein>
    <submittedName>
        <fullName evidence="2">Uncharacterized protein</fullName>
    </submittedName>
</protein>
<evidence type="ECO:0000313" key="3">
    <source>
        <dbReference type="Proteomes" id="UP000579605"/>
    </source>
</evidence>
<proteinExistence type="predicted"/>
<dbReference type="RefSeq" id="WP_179786919.1">
    <property type="nucleotide sequence ID" value="NZ_BAAARR010000002.1"/>
</dbReference>
<evidence type="ECO:0000256" key="1">
    <source>
        <dbReference type="SAM" id="MobiDB-lite"/>
    </source>
</evidence>
<dbReference type="EMBL" id="JACBZH010000001">
    <property type="protein sequence ID" value="NYH89128.1"/>
    <property type="molecule type" value="Genomic_DNA"/>
</dbReference>
<name>A0A852ZBI4_9ACTN</name>
<accession>A0A852ZBI4</accession>
<organism evidence="2 3">
    <name type="scientific">Actinopolymorpha rutila</name>
    <dbReference type="NCBI Taxonomy" id="446787"/>
    <lineage>
        <taxon>Bacteria</taxon>
        <taxon>Bacillati</taxon>
        <taxon>Actinomycetota</taxon>
        <taxon>Actinomycetes</taxon>
        <taxon>Propionibacteriales</taxon>
        <taxon>Actinopolymorphaceae</taxon>
        <taxon>Actinopolymorpha</taxon>
    </lineage>
</organism>
<reference evidence="2 3" key="1">
    <citation type="submission" date="2020-07" db="EMBL/GenBank/DDBJ databases">
        <title>Sequencing the genomes of 1000 actinobacteria strains.</title>
        <authorList>
            <person name="Klenk H.-P."/>
        </authorList>
    </citation>
    <scope>NUCLEOTIDE SEQUENCE [LARGE SCALE GENOMIC DNA]</scope>
    <source>
        <strain evidence="2 3">DSM 18448</strain>
    </source>
</reference>
<dbReference type="AlphaFoldDB" id="A0A852ZBI4"/>
<dbReference type="Proteomes" id="UP000579605">
    <property type="component" value="Unassembled WGS sequence"/>
</dbReference>
<sequence>MVAIGGVNEDACEPDTTGRGGTPHLGQPQANCFGDKNKMWPAIGNYADDYNEQLARRTRVSASVAAPKNRWVVRSLRGTGVRLGRLADRLDAPRPGAEIC</sequence>
<feature type="region of interest" description="Disordered" evidence="1">
    <location>
        <begin position="1"/>
        <end position="30"/>
    </location>
</feature>